<feature type="region of interest" description="Disordered" evidence="1">
    <location>
        <begin position="90"/>
        <end position="130"/>
    </location>
</feature>
<organism evidence="2 3">
    <name type="scientific">Punica granatum</name>
    <name type="common">Pomegranate</name>
    <dbReference type="NCBI Taxonomy" id="22663"/>
    <lineage>
        <taxon>Eukaryota</taxon>
        <taxon>Viridiplantae</taxon>
        <taxon>Streptophyta</taxon>
        <taxon>Embryophyta</taxon>
        <taxon>Tracheophyta</taxon>
        <taxon>Spermatophyta</taxon>
        <taxon>Magnoliopsida</taxon>
        <taxon>eudicotyledons</taxon>
        <taxon>Gunneridae</taxon>
        <taxon>Pentapetalae</taxon>
        <taxon>rosids</taxon>
        <taxon>malvids</taxon>
        <taxon>Myrtales</taxon>
        <taxon>Lythraceae</taxon>
        <taxon>Punica</taxon>
    </lineage>
</organism>
<proteinExistence type="predicted"/>
<gene>
    <name evidence="2" type="ORF">CRG98_007742</name>
</gene>
<accession>A0A2I0KU78</accession>
<name>A0A2I0KU78_PUNGR</name>
<dbReference type="EMBL" id="PGOL01000355">
    <property type="protein sequence ID" value="PKI71883.1"/>
    <property type="molecule type" value="Genomic_DNA"/>
</dbReference>
<feature type="compositionally biased region" description="Polar residues" evidence="1">
    <location>
        <begin position="116"/>
        <end position="130"/>
    </location>
</feature>
<protein>
    <submittedName>
        <fullName evidence="2">Uncharacterized protein</fullName>
    </submittedName>
</protein>
<sequence length="130" mass="13778">MASRVLGQASQAASLVKRRAVGGPARSGGCKTLAVAFAGKYGDISRLLLPPQVGKGVGAVPEGERSIDNGLWAARAEVFAATKTDELAMVGPWKSPPVDDQWPSRDLDRQLRRRSATTSLPKSSPHLSEE</sequence>
<dbReference type="AlphaFoldDB" id="A0A2I0KU78"/>
<comment type="caution">
    <text evidence="2">The sequence shown here is derived from an EMBL/GenBank/DDBJ whole genome shotgun (WGS) entry which is preliminary data.</text>
</comment>
<evidence type="ECO:0000313" key="2">
    <source>
        <dbReference type="EMBL" id="PKI71883.1"/>
    </source>
</evidence>
<evidence type="ECO:0000313" key="3">
    <source>
        <dbReference type="Proteomes" id="UP000233551"/>
    </source>
</evidence>
<keyword evidence="3" id="KW-1185">Reference proteome</keyword>
<dbReference type="Proteomes" id="UP000233551">
    <property type="component" value="Unassembled WGS sequence"/>
</dbReference>
<evidence type="ECO:0000256" key="1">
    <source>
        <dbReference type="SAM" id="MobiDB-lite"/>
    </source>
</evidence>
<reference evidence="2 3" key="1">
    <citation type="submission" date="2017-11" db="EMBL/GenBank/DDBJ databases">
        <title>De-novo sequencing of pomegranate (Punica granatum L.) genome.</title>
        <authorList>
            <person name="Akparov Z."/>
            <person name="Amiraslanov A."/>
            <person name="Hajiyeva S."/>
            <person name="Abbasov M."/>
            <person name="Kaur K."/>
            <person name="Hamwieh A."/>
            <person name="Solovyev V."/>
            <person name="Salamov A."/>
            <person name="Braich B."/>
            <person name="Kosarev P."/>
            <person name="Mahmoud A."/>
            <person name="Hajiyev E."/>
            <person name="Babayeva S."/>
            <person name="Izzatullayeva V."/>
            <person name="Mammadov A."/>
            <person name="Mammadov A."/>
            <person name="Sharifova S."/>
            <person name="Ojaghi J."/>
            <person name="Eynullazada K."/>
            <person name="Bayramov B."/>
            <person name="Abdulazimova A."/>
            <person name="Shahmuradov I."/>
        </authorList>
    </citation>
    <scope>NUCLEOTIDE SEQUENCE [LARGE SCALE GENOMIC DNA]</scope>
    <source>
        <strain evidence="3">cv. AG2017</strain>
        <tissue evidence="2">Leaf</tissue>
    </source>
</reference>